<dbReference type="Pfam" id="PF08911">
    <property type="entry name" value="NUP50"/>
    <property type="match status" value="1"/>
</dbReference>
<keyword evidence="4" id="KW-0509">mRNA transport</keyword>
<dbReference type="InterPro" id="IPR045255">
    <property type="entry name" value="RanBP1-like"/>
</dbReference>
<dbReference type="GO" id="GO:0005643">
    <property type="term" value="C:nuclear pore"/>
    <property type="evidence" value="ECO:0007669"/>
    <property type="project" value="UniProtKB-SubCell"/>
</dbReference>
<evidence type="ECO:0000313" key="13">
    <source>
        <dbReference type="Proteomes" id="UP001293254"/>
    </source>
</evidence>
<evidence type="ECO:0000256" key="3">
    <source>
        <dbReference type="ARBA" id="ARBA00022737"/>
    </source>
</evidence>
<protein>
    <submittedName>
        <fullName evidence="12">Nuclear pore complex protein A</fullName>
    </submittedName>
</protein>
<feature type="compositionally biased region" description="Acidic residues" evidence="10">
    <location>
        <begin position="26"/>
        <end position="35"/>
    </location>
</feature>
<keyword evidence="5" id="KW-0653">Protein transport</keyword>
<dbReference type="AlphaFoldDB" id="A0AAE1YCJ0"/>
<keyword evidence="8" id="KW-0906">Nuclear pore complex</keyword>
<evidence type="ECO:0000256" key="10">
    <source>
        <dbReference type="SAM" id="MobiDB-lite"/>
    </source>
</evidence>
<comment type="caution">
    <text evidence="12">The sequence shown here is derived from an EMBL/GenBank/DDBJ whole genome shotgun (WGS) entry which is preliminary data.</text>
</comment>
<comment type="subcellular location">
    <subcellularLocation>
        <location evidence="1">Nucleus</location>
        <location evidence="1">Nuclear pore complex</location>
    </subcellularLocation>
</comment>
<dbReference type="PROSITE" id="PS50196">
    <property type="entry name" value="RANBD1"/>
    <property type="match status" value="1"/>
</dbReference>
<evidence type="ECO:0000256" key="1">
    <source>
        <dbReference type="ARBA" id="ARBA00004567"/>
    </source>
</evidence>
<feature type="domain" description="RanBD1" evidence="11">
    <location>
        <begin position="362"/>
        <end position="484"/>
    </location>
</feature>
<keyword evidence="3" id="KW-0677">Repeat</keyword>
<dbReference type="CDD" id="cd13169">
    <property type="entry name" value="RanBD_NUP50_plant"/>
    <property type="match status" value="1"/>
</dbReference>
<feature type="compositionally biased region" description="Low complexity" evidence="10">
    <location>
        <begin position="64"/>
        <end position="90"/>
    </location>
</feature>
<evidence type="ECO:0000256" key="9">
    <source>
        <dbReference type="ARBA" id="ARBA00023242"/>
    </source>
</evidence>
<dbReference type="InterPro" id="IPR045207">
    <property type="entry name" value="RanBD_NUP50_plant"/>
</dbReference>
<evidence type="ECO:0000259" key="11">
    <source>
        <dbReference type="PROSITE" id="PS50196"/>
    </source>
</evidence>
<evidence type="ECO:0000256" key="8">
    <source>
        <dbReference type="ARBA" id="ARBA00023132"/>
    </source>
</evidence>
<evidence type="ECO:0000256" key="2">
    <source>
        <dbReference type="ARBA" id="ARBA00022448"/>
    </source>
</evidence>
<feature type="compositionally biased region" description="Basic and acidic residues" evidence="10">
    <location>
        <begin position="250"/>
        <end position="276"/>
    </location>
</feature>
<feature type="compositionally biased region" description="Polar residues" evidence="10">
    <location>
        <begin position="1"/>
        <end position="10"/>
    </location>
</feature>
<dbReference type="Pfam" id="PF00638">
    <property type="entry name" value="Ran_BP1"/>
    <property type="match status" value="1"/>
</dbReference>
<keyword evidence="6" id="KW-0007">Acetylation</keyword>
<feature type="region of interest" description="Disordered" evidence="10">
    <location>
        <begin position="348"/>
        <end position="367"/>
    </location>
</feature>
<evidence type="ECO:0000256" key="5">
    <source>
        <dbReference type="ARBA" id="ARBA00022927"/>
    </source>
</evidence>
<keyword evidence="7" id="KW-0811">Translocation</keyword>
<dbReference type="Proteomes" id="UP001293254">
    <property type="component" value="Unassembled WGS sequence"/>
</dbReference>
<proteinExistence type="predicted"/>
<dbReference type="PANTHER" id="PTHR23138:SF142">
    <property type="entry name" value="RAN-BINDING PROTEIN 3B-RELATED"/>
    <property type="match status" value="1"/>
</dbReference>
<dbReference type="SUPFAM" id="SSF50729">
    <property type="entry name" value="PH domain-like"/>
    <property type="match status" value="1"/>
</dbReference>
<keyword evidence="9" id="KW-0539">Nucleus</keyword>
<accession>A0AAE1YCJ0</accession>
<keyword evidence="13" id="KW-1185">Reference proteome</keyword>
<evidence type="ECO:0000256" key="7">
    <source>
        <dbReference type="ARBA" id="ARBA00023010"/>
    </source>
</evidence>
<dbReference type="InterPro" id="IPR015007">
    <property type="entry name" value="NUP2/50/61"/>
</dbReference>
<organism evidence="12 13">
    <name type="scientific">Sesamum alatum</name>
    <dbReference type="NCBI Taxonomy" id="300844"/>
    <lineage>
        <taxon>Eukaryota</taxon>
        <taxon>Viridiplantae</taxon>
        <taxon>Streptophyta</taxon>
        <taxon>Embryophyta</taxon>
        <taxon>Tracheophyta</taxon>
        <taxon>Spermatophyta</taxon>
        <taxon>Magnoliopsida</taxon>
        <taxon>eudicotyledons</taxon>
        <taxon>Gunneridae</taxon>
        <taxon>Pentapetalae</taxon>
        <taxon>asterids</taxon>
        <taxon>lamiids</taxon>
        <taxon>Lamiales</taxon>
        <taxon>Pedaliaceae</taxon>
        <taxon>Sesamum</taxon>
    </lineage>
</organism>
<dbReference type="InterPro" id="IPR000156">
    <property type="entry name" value="Ran_bind_dom"/>
</dbReference>
<keyword evidence="2" id="KW-0813">Transport</keyword>
<name>A0AAE1YCJ0_9LAMI</name>
<reference evidence="12" key="2">
    <citation type="journal article" date="2024" name="Plant">
        <title>Genomic evolution and insights into agronomic trait innovations of Sesamum species.</title>
        <authorList>
            <person name="Miao H."/>
            <person name="Wang L."/>
            <person name="Qu L."/>
            <person name="Liu H."/>
            <person name="Sun Y."/>
            <person name="Le M."/>
            <person name="Wang Q."/>
            <person name="Wei S."/>
            <person name="Zheng Y."/>
            <person name="Lin W."/>
            <person name="Duan Y."/>
            <person name="Cao H."/>
            <person name="Xiong S."/>
            <person name="Wang X."/>
            <person name="Wei L."/>
            <person name="Li C."/>
            <person name="Ma Q."/>
            <person name="Ju M."/>
            <person name="Zhao R."/>
            <person name="Li G."/>
            <person name="Mu C."/>
            <person name="Tian Q."/>
            <person name="Mei H."/>
            <person name="Zhang T."/>
            <person name="Gao T."/>
            <person name="Zhang H."/>
        </authorList>
    </citation>
    <scope>NUCLEOTIDE SEQUENCE</scope>
    <source>
        <strain evidence="12">3651</strain>
    </source>
</reference>
<evidence type="ECO:0000313" key="12">
    <source>
        <dbReference type="EMBL" id="KAK4427512.1"/>
    </source>
</evidence>
<evidence type="ECO:0000256" key="4">
    <source>
        <dbReference type="ARBA" id="ARBA00022816"/>
    </source>
</evidence>
<dbReference type="SMART" id="SM00160">
    <property type="entry name" value="RanBD"/>
    <property type="match status" value="1"/>
</dbReference>
<feature type="region of interest" description="Disordered" evidence="10">
    <location>
        <begin position="1"/>
        <end position="286"/>
    </location>
</feature>
<dbReference type="PANTHER" id="PTHR23138">
    <property type="entry name" value="RAN BINDING PROTEIN"/>
    <property type="match status" value="1"/>
</dbReference>
<feature type="compositionally biased region" description="Basic and acidic residues" evidence="10">
    <location>
        <begin position="98"/>
        <end position="175"/>
    </location>
</feature>
<dbReference type="GO" id="GO:0015031">
    <property type="term" value="P:protein transport"/>
    <property type="evidence" value="ECO:0007669"/>
    <property type="project" value="UniProtKB-KW"/>
</dbReference>
<dbReference type="InterPro" id="IPR011993">
    <property type="entry name" value="PH-like_dom_sf"/>
</dbReference>
<reference evidence="12" key="1">
    <citation type="submission" date="2020-06" db="EMBL/GenBank/DDBJ databases">
        <authorList>
            <person name="Li T."/>
            <person name="Hu X."/>
            <person name="Zhang T."/>
            <person name="Song X."/>
            <person name="Zhang H."/>
            <person name="Dai N."/>
            <person name="Sheng W."/>
            <person name="Hou X."/>
            <person name="Wei L."/>
        </authorList>
    </citation>
    <scope>NUCLEOTIDE SEQUENCE</scope>
    <source>
        <strain evidence="12">3651</strain>
        <tissue evidence="12">Leaf</tissue>
    </source>
</reference>
<dbReference type="EMBL" id="JACGWO010000005">
    <property type="protein sequence ID" value="KAK4427512.1"/>
    <property type="molecule type" value="Genomic_DNA"/>
</dbReference>
<dbReference type="GO" id="GO:0051028">
    <property type="term" value="P:mRNA transport"/>
    <property type="evidence" value="ECO:0007669"/>
    <property type="project" value="UniProtKB-KW"/>
</dbReference>
<dbReference type="Gene3D" id="2.30.29.30">
    <property type="entry name" value="Pleckstrin-homology domain (PH domain)/Phosphotyrosine-binding domain (PTB)"/>
    <property type="match status" value="1"/>
</dbReference>
<gene>
    <name evidence="12" type="ORF">Salat_1520100</name>
</gene>
<evidence type="ECO:0000256" key="6">
    <source>
        <dbReference type="ARBA" id="ARBA00022990"/>
    </source>
</evidence>
<feature type="compositionally biased region" description="Basic and acidic residues" evidence="10">
    <location>
        <begin position="185"/>
        <end position="214"/>
    </location>
</feature>
<sequence>MGDAENSFQPSKKRAAGVQLSRDNPGLDDNEDTSELESGTFKRASDEVLATRRIVKVRRQQTTAAAPAPSASNPFAAIRLVPPASSAPPVEAKACSGKSKETEQIDESKSENKVDEPKGESIVEDEKTVVNDENEKQSQSKVDDPKPDPAAQKDKTVIDDENPKESESKVDDPKPEPNALMDKTVVNDENAKQSESKIDDPKPEPNAQKDKTDNVSELDTGKSVVDEVAEGGNSGDGVKEATTADNSVTEARKQAEDEGNDEEKQNGEATAEKNEEPAPFSSFRQLSSSQNAFSGFAAGTGFSGASFSFGSIPKDGSSLVSSAFGLKSDQPTFGFGVSSNGNSSIFGTSGDNKVSKSEGSKFPPMQEVPIETGEENEKPVFTADSVLFEYIDGAWKERGKGELKVNVSTTGTGKGRLVMRARGNYRLILNASLFPDMKLTNMDKKGITFACVNSASEGKDGLSTIALKFKDASIVEDFRAAVMEHKANPLVALKTPENSPKASDE</sequence>